<dbReference type="GO" id="GO:0031418">
    <property type="term" value="F:L-ascorbic acid binding"/>
    <property type="evidence" value="ECO:0007669"/>
    <property type="project" value="UniProtKB-KW"/>
</dbReference>
<dbReference type="Pfam" id="PF13640">
    <property type="entry name" value="2OG-FeII_Oxy_3"/>
    <property type="match status" value="1"/>
</dbReference>
<keyword evidence="3" id="KW-0847">Vitamin C</keyword>
<dbReference type="InterPro" id="IPR051559">
    <property type="entry name" value="HIF_prolyl_hydroxylases"/>
</dbReference>
<accession>A0A917Z156</accession>
<keyword evidence="9" id="KW-1185">Reference proteome</keyword>
<protein>
    <submittedName>
        <fullName evidence="8">Prolyl 4-hydroxylase subunit alpha</fullName>
    </submittedName>
</protein>
<keyword evidence="2" id="KW-0479">Metal-binding</keyword>
<dbReference type="InterPro" id="IPR006620">
    <property type="entry name" value="Pro_4_hyd_alph"/>
</dbReference>
<evidence type="ECO:0000313" key="9">
    <source>
        <dbReference type="Proteomes" id="UP000606935"/>
    </source>
</evidence>
<reference evidence="8" key="1">
    <citation type="journal article" date="2014" name="Int. J. Syst. Evol. Microbiol.">
        <title>Complete genome sequence of Corynebacterium casei LMG S-19264T (=DSM 44701T), isolated from a smear-ripened cheese.</title>
        <authorList>
            <consortium name="US DOE Joint Genome Institute (JGI-PGF)"/>
            <person name="Walter F."/>
            <person name="Albersmeier A."/>
            <person name="Kalinowski J."/>
            <person name="Ruckert C."/>
        </authorList>
    </citation>
    <scope>NUCLEOTIDE SEQUENCE</scope>
    <source>
        <strain evidence="8">CGMCC 1.7086</strain>
    </source>
</reference>
<dbReference type="Proteomes" id="UP000606935">
    <property type="component" value="Unassembled WGS sequence"/>
</dbReference>
<dbReference type="GO" id="GO:0071456">
    <property type="term" value="P:cellular response to hypoxia"/>
    <property type="evidence" value="ECO:0007669"/>
    <property type="project" value="TreeGrafter"/>
</dbReference>
<dbReference type="PROSITE" id="PS51471">
    <property type="entry name" value="FE2OG_OXY"/>
    <property type="match status" value="1"/>
</dbReference>
<keyword evidence="4" id="KW-0223">Dioxygenase</keyword>
<dbReference type="GO" id="GO:0031543">
    <property type="term" value="F:peptidyl-proline dioxygenase activity"/>
    <property type="evidence" value="ECO:0007669"/>
    <property type="project" value="TreeGrafter"/>
</dbReference>
<dbReference type="SMART" id="SM00702">
    <property type="entry name" value="P4Hc"/>
    <property type="match status" value="1"/>
</dbReference>
<keyword evidence="5" id="KW-0560">Oxidoreductase</keyword>
<comment type="cofactor">
    <cofactor evidence="1">
        <name>L-ascorbate</name>
        <dbReference type="ChEBI" id="CHEBI:38290"/>
    </cofactor>
</comment>
<evidence type="ECO:0000256" key="5">
    <source>
        <dbReference type="ARBA" id="ARBA00023002"/>
    </source>
</evidence>
<dbReference type="RefSeq" id="WP_373285019.1">
    <property type="nucleotide sequence ID" value="NZ_BMLS01000005.1"/>
</dbReference>
<organism evidence="8 9">
    <name type="scientific">Bowmanella pacifica</name>
    <dbReference type="NCBI Taxonomy" id="502051"/>
    <lineage>
        <taxon>Bacteria</taxon>
        <taxon>Pseudomonadati</taxon>
        <taxon>Pseudomonadota</taxon>
        <taxon>Gammaproteobacteria</taxon>
        <taxon>Alteromonadales</taxon>
        <taxon>Alteromonadaceae</taxon>
        <taxon>Bowmanella</taxon>
    </lineage>
</organism>
<evidence type="ECO:0000256" key="4">
    <source>
        <dbReference type="ARBA" id="ARBA00022964"/>
    </source>
</evidence>
<reference evidence="8" key="2">
    <citation type="submission" date="2020-09" db="EMBL/GenBank/DDBJ databases">
        <authorList>
            <person name="Sun Q."/>
            <person name="Zhou Y."/>
        </authorList>
    </citation>
    <scope>NUCLEOTIDE SEQUENCE</scope>
    <source>
        <strain evidence="8">CGMCC 1.7086</strain>
    </source>
</reference>
<feature type="domain" description="Fe2OG dioxygenase" evidence="7">
    <location>
        <begin position="105"/>
        <end position="207"/>
    </location>
</feature>
<dbReference type="InterPro" id="IPR044862">
    <property type="entry name" value="Pro_4_hyd_alph_FE2OG_OXY"/>
</dbReference>
<comment type="caution">
    <text evidence="8">The sequence shown here is derived from an EMBL/GenBank/DDBJ whole genome shotgun (WGS) entry which is preliminary data.</text>
</comment>
<dbReference type="AlphaFoldDB" id="A0A917Z156"/>
<dbReference type="InterPro" id="IPR005123">
    <property type="entry name" value="Oxoglu/Fe-dep_dioxygenase_dom"/>
</dbReference>
<evidence type="ECO:0000256" key="2">
    <source>
        <dbReference type="ARBA" id="ARBA00022723"/>
    </source>
</evidence>
<sequence length="219" mass="25183">MNTLIQSNSELSQHRLDNLADSLADKGYMVMPELLPSQIAESLLLEVSEYGSQHFQPAGIGREQQQQQNQFVRTDEIRWLTGQTEAQQAFLSVMEQLRLGLNRRLFMGLFDYECHFAHYGPGDFYKKHLDAFKGRTNRVLSTVLYLNPGWTTEDGGELLMYEKKQRTPFLKLTPLFGQMVIFLSERFPHEVLAANRHRYSIAGWFRINASIGGAIDPPR</sequence>
<evidence type="ECO:0000256" key="3">
    <source>
        <dbReference type="ARBA" id="ARBA00022896"/>
    </source>
</evidence>
<evidence type="ECO:0000256" key="1">
    <source>
        <dbReference type="ARBA" id="ARBA00001961"/>
    </source>
</evidence>
<keyword evidence="6" id="KW-0408">Iron</keyword>
<proteinExistence type="predicted"/>
<evidence type="ECO:0000259" key="7">
    <source>
        <dbReference type="PROSITE" id="PS51471"/>
    </source>
</evidence>
<name>A0A917Z156_9ALTE</name>
<dbReference type="Gene3D" id="2.60.120.620">
    <property type="entry name" value="q2cbj1_9rhob like domain"/>
    <property type="match status" value="1"/>
</dbReference>
<gene>
    <name evidence="8" type="ORF">GCM10010982_30180</name>
</gene>
<dbReference type="PANTHER" id="PTHR12907:SF26">
    <property type="entry name" value="HIF PROLYL HYDROXYLASE, ISOFORM C"/>
    <property type="match status" value="1"/>
</dbReference>
<dbReference type="GO" id="GO:0008198">
    <property type="term" value="F:ferrous iron binding"/>
    <property type="evidence" value="ECO:0007669"/>
    <property type="project" value="TreeGrafter"/>
</dbReference>
<dbReference type="EMBL" id="BMLS01000005">
    <property type="protein sequence ID" value="GGO72327.1"/>
    <property type="molecule type" value="Genomic_DNA"/>
</dbReference>
<evidence type="ECO:0000313" key="8">
    <source>
        <dbReference type="EMBL" id="GGO72327.1"/>
    </source>
</evidence>
<evidence type="ECO:0000256" key="6">
    <source>
        <dbReference type="ARBA" id="ARBA00023004"/>
    </source>
</evidence>
<dbReference type="PANTHER" id="PTHR12907">
    <property type="entry name" value="EGL NINE HOMOLOG-RELATED"/>
    <property type="match status" value="1"/>
</dbReference>